<protein>
    <submittedName>
        <fullName evidence="1">Uncharacterized protein</fullName>
    </submittedName>
</protein>
<sequence>MAPRSNYDDEYGYDEDDFNNSHFDDEFSFDDDDEVGGKGRIGFAGDEDEEVNLPYEGELFNEMLSKLHGTLIMFGEDDAAMMDLQAELLKMDTDKGVEIDEMFYLEEASLISKVLKKHASTSPRIQEIYTNYMKDIVRFSDESDAGYPGDYYLEEQE</sequence>
<dbReference type="AlphaFoldDB" id="A0A6P1P2I8"/>
<dbReference type="EMBL" id="CP047897">
    <property type="protein sequence ID" value="QHL88608.1"/>
    <property type="molecule type" value="Genomic_DNA"/>
</dbReference>
<proteinExistence type="predicted"/>
<dbReference type="RefSeq" id="WP_160693193.1">
    <property type="nucleotide sequence ID" value="NZ_CP047897.1"/>
</dbReference>
<accession>A0A6P1P2I8</accession>
<dbReference type="Proteomes" id="UP000464214">
    <property type="component" value="Chromosome"/>
</dbReference>
<evidence type="ECO:0000313" key="2">
    <source>
        <dbReference type="Proteomes" id="UP000464214"/>
    </source>
</evidence>
<evidence type="ECO:0000313" key="1">
    <source>
        <dbReference type="EMBL" id="QHL88608.1"/>
    </source>
</evidence>
<dbReference type="KEGG" id="nib:GU926_14695"/>
<keyword evidence="2" id="KW-1185">Reference proteome</keyword>
<gene>
    <name evidence="1" type="ORF">GU926_14695</name>
</gene>
<organism evidence="1 2">
    <name type="scientific">Nibribacter ruber</name>
    <dbReference type="NCBI Taxonomy" id="2698458"/>
    <lineage>
        <taxon>Bacteria</taxon>
        <taxon>Pseudomonadati</taxon>
        <taxon>Bacteroidota</taxon>
        <taxon>Cytophagia</taxon>
        <taxon>Cytophagales</taxon>
        <taxon>Hymenobacteraceae</taxon>
        <taxon>Nibribacter</taxon>
    </lineage>
</organism>
<name>A0A6P1P2I8_9BACT</name>
<reference evidence="1 2" key="1">
    <citation type="submission" date="2020-01" db="EMBL/GenBank/DDBJ databases">
        <authorList>
            <person name="Kim M."/>
        </authorList>
    </citation>
    <scope>NUCLEOTIDE SEQUENCE [LARGE SCALE GENOMIC DNA]</scope>
    <source>
        <strain evidence="1 2">BT10</strain>
    </source>
</reference>